<dbReference type="RefSeq" id="WP_053172885.1">
    <property type="nucleotide sequence ID" value="NZ_LFYT02000038.1"/>
</dbReference>
<dbReference type="Proteomes" id="UP000037507">
    <property type="component" value="Unassembled WGS sequence"/>
</dbReference>
<dbReference type="OrthoDB" id="9771844at2"/>
<dbReference type="Pfam" id="PF13635">
    <property type="entry name" value="DUF4143"/>
    <property type="match status" value="1"/>
</dbReference>
<dbReference type="InterPro" id="IPR041682">
    <property type="entry name" value="AAA_14"/>
</dbReference>
<dbReference type="InterPro" id="IPR003593">
    <property type="entry name" value="AAA+_ATPase"/>
</dbReference>
<dbReference type="Pfam" id="PF13173">
    <property type="entry name" value="AAA_14"/>
    <property type="match status" value="1"/>
</dbReference>
<accession>A0A2T7U916</accession>
<evidence type="ECO:0000259" key="1">
    <source>
        <dbReference type="SMART" id="SM00382"/>
    </source>
</evidence>
<gene>
    <name evidence="2" type="ORF">H663_018740</name>
</gene>
<proteinExistence type="predicted"/>
<protein>
    <submittedName>
        <fullName evidence="2">ATPase</fullName>
    </submittedName>
</protein>
<sequence>MIDRQTLSTLSERLHEAPAVVLLGPRQVGKTTLALTLADTWPAGSSYLDLERPADRLRLQDADAFLRAQGGKLVILDEIHRMPGLFEVLRGIIDERRRAGQRFGHFLLLGSASLDLMQQSSETLAGRVAYLEIGPVHGLEWPAADLDTLWLRGGFPDSLLAASDAASLRWREDFVRSYLQRDVPMFAPRLPAETVGRLWTMLAHQQGALLQQSRLASGLGVSSPAVERYIDLLVDLQLVRRLRPWSGNVGKRLVKAPKVYVRDSGLVHALLGLGNLHDLAGHPVCGPSYEGFCIDNLMAAAHPQCTAYSYRTHAGAEIDLLIERAGQPWMAIEIKRSTAPTLSKGFDIACADLNIAQRFVVYPGTERFPMRYGTQAIGLVELMQVLREA</sequence>
<dbReference type="CDD" id="cd00009">
    <property type="entry name" value="AAA"/>
    <property type="match status" value="1"/>
</dbReference>
<name>A0A2T7U916_9BURK</name>
<feature type="domain" description="AAA+ ATPase" evidence="1">
    <location>
        <begin position="16"/>
        <end position="134"/>
    </location>
</feature>
<organism evidence="2 3">
    <name type="scientific">Limnohabitans planktonicus II-D5</name>
    <dbReference type="NCBI Taxonomy" id="1293045"/>
    <lineage>
        <taxon>Bacteria</taxon>
        <taxon>Pseudomonadati</taxon>
        <taxon>Pseudomonadota</taxon>
        <taxon>Betaproteobacteria</taxon>
        <taxon>Burkholderiales</taxon>
        <taxon>Comamonadaceae</taxon>
        <taxon>Limnohabitans</taxon>
    </lineage>
</organism>
<dbReference type="InterPro" id="IPR027417">
    <property type="entry name" value="P-loop_NTPase"/>
</dbReference>
<dbReference type="InterPro" id="IPR025420">
    <property type="entry name" value="DUF4143"/>
</dbReference>
<dbReference type="SMART" id="SM00382">
    <property type="entry name" value="AAA"/>
    <property type="match status" value="1"/>
</dbReference>
<reference evidence="2" key="1">
    <citation type="submission" date="2017-04" db="EMBL/GenBank/DDBJ databases">
        <title>Unexpected and diverse lifestyles within the genus Limnohabitans.</title>
        <authorList>
            <person name="Kasalicky V."/>
            <person name="Mehrshad M."/>
            <person name="Andrei S.-A."/>
            <person name="Salcher M."/>
            <person name="Kratochvilova H."/>
            <person name="Simek K."/>
            <person name="Ghai R."/>
        </authorList>
    </citation>
    <scope>NUCLEOTIDE SEQUENCE [LARGE SCALE GENOMIC DNA]</scope>
    <source>
        <strain evidence="2">II-D5</strain>
    </source>
</reference>
<dbReference type="SUPFAM" id="SSF52540">
    <property type="entry name" value="P-loop containing nucleoside triphosphate hydrolases"/>
    <property type="match status" value="1"/>
</dbReference>
<evidence type="ECO:0000313" key="3">
    <source>
        <dbReference type="Proteomes" id="UP000037507"/>
    </source>
</evidence>
<comment type="caution">
    <text evidence="2">The sequence shown here is derived from an EMBL/GenBank/DDBJ whole genome shotgun (WGS) entry which is preliminary data.</text>
</comment>
<dbReference type="STRING" id="1293045.H663_10775"/>
<dbReference type="AlphaFoldDB" id="A0A2T7U916"/>
<dbReference type="EMBL" id="LFYT02000038">
    <property type="protein sequence ID" value="PVE41152.1"/>
    <property type="molecule type" value="Genomic_DNA"/>
</dbReference>
<dbReference type="PANTHER" id="PTHR43566">
    <property type="entry name" value="CONSERVED PROTEIN"/>
    <property type="match status" value="1"/>
</dbReference>
<dbReference type="PANTHER" id="PTHR43566:SF2">
    <property type="entry name" value="DUF4143 DOMAIN-CONTAINING PROTEIN"/>
    <property type="match status" value="1"/>
</dbReference>
<dbReference type="Gene3D" id="3.40.50.300">
    <property type="entry name" value="P-loop containing nucleotide triphosphate hydrolases"/>
    <property type="match status" value="1"/>
</dbReference>
<keyword evidence="3" id="KW-1185">Reference proteome</keyword>
<evidence type="ECO:0000313" key="2">
    <source>
        <dbReference type="EMBL" id="PVE41152.1"/>
    </source>
</evidence>